<dbReference type="Proteomes" id="UP001530293">
    <property type="component" value="Unassembled WGS sequence"/>
</dbReference>
<reference evidence="4 5" key="1">
    <citation type="submission" date="2024-10" db="EMBL/GenBank/DDBJ databases">
        <title>Updated reference genomes for cyclostephanoid diatoms.</title>
        <authorList>
            <person name="Roberts W.R."/>
            <person name="Alverson A.J."/>
        </authorList>
    </citation>
    <scope>NUCLEOTIDE SEQUENCE [LARGE SCALE GENOMIC DNA]</scope>
    <source>
        <strain evidence="4 5">AJA232-27</strain>
    </source>
</reference>
<comment type="similarity">
    <text evidence="1">Belongs to the cyclin family.</text>
</comment>
<dbReference type="InterPro" id="IPR036915">
    <property type="entry name" value="Cyclin-like_sf"/>
</dbReference>
<comment type="caution">
    <text evidence="4">The sequence shown here is derived from an EMBL/GenBank/DDBJ whole genome shotgun (WGS) entry which is preliminary data.</text>
</comment>
<feature type="region of interest" description="Disordered" evidence="2">
    <location>
        <begin position="1"/>
        <end position="22"/>
    </location>
</feature>
<keyword evidence="5" id="KW-1185">Reference proteome</keyword>
<dbReference type="SMART" id="SM00385">
    <property type="entry name" value="CYCLIN"/>
    <property type="match status" value="1"/>
</dbReference>
<dbReference type="InterPro" id="IPR043198">
    <property type="entry name" value="Cyclin/Ssn8"/>
</dbReference>
<evidence type="ECO:0000256" key="1">
    <source>
        <dbReference type="RuleBase" id="RU000383"/>
    </source>
</evidence>
<organism evidence="4 5">
    <name type="scientific">Discostella pseudostelligera</name>
    <dbReference type="NCBI Taxonomy" id="259834"/>
    <lineage>
        <taxon>Eukaryota</taxon>
        <taxon>Sar</taxon>
        <taxon>Stramenopiles</taxon>
        <taxon>Ochrophyta</taxon>
        <taxon>Bacillariophyta</taxon>
        <taxon>Coscinodiscophyceae</taxon>
        <taxon>Thalassiosirophycidae</taxon>
        <taxon>Stephanodiscales</taxon>
        <taxon>Stephanodiscaceae</taxon>
        <taxon>Discostella</taxon>
    </lineage>
</organism>
<evidence type="ECO:0000256" key="2">
    <source>
        <dbReference type="SAM" id="MobiDB-lite"/>
    </source>
</evidence>
<dbReference type="InterPro" id="IPR006671">
    <property type="entry name" value="Cyclin_N"/>
</dbReference>
<dbReference type="Gene3D" id="1.10.472.10">
    <property type="entry name" value="Cyclin-like"/>
    <property type="match status" value="1"/>
</dbReference>
<feature type="domain" description="Cyclin-like" evidence="3">
    <location>
        <begin position="53"/>
        <end position="201"/>
    </location>
</feature>
<keyword evidence="1" id="KW-0195">Cyclin</keyword>
<dbReference type="AlphaFoldDB" id="A0ABD3M1P4"/>
<dbReference type="EMBL" id="JALLBG020000257">
    <property type="protein sequence ID" value="KAL3757602.1"/>
    <property type="molecule type" value="Genomic_DNA"/>
</dbReference>
<accession>A0ABD3M1P4</accession>
<proteinExistence type="inferred from homology"/>
<name>A0ABD3M1P4_9STRA</name>
<dbReference type="Pfam" id="PF00134">
    <property type="entry name" value="Cyclin_N"/>
    <property type="match status" value="1"/>
</dbReference>
<evidence type="ECO:0000313" key="4">
    <source>
        <dbReference type="EMBL" id="KAL3757602.1"/>
    </source>
</evidence>
<dbReference type="PANTHER" id="PTHR10026">
    <property type="entry name" value="CYCLIN"/>
    <property type="match status" value="1"/>
</dbReference>
<dbReference type="SUPFAM" id="SSF47954">
    <property type="entry name" value="Cyclin-like"/>
    <property type="match status" value="1"/>
</dbReference>
<sequence>MDLRAPLHGECGGDGASSTSNSDISAPWWENNMSASSAIDSRLYEKIIYCHLCRMYVASQAMELGTESRFTGLVLFHRYVRQFYRSVQEKKHVQQTSREVMKQISAHLGTVAAACLFLGCKMEEEPRRIRDVINLSHILKFSFGDIEKSVPTANVDDSDAPTKKISSKHVTIIELPSPPPLDETYWIAKEQMVSTEQHVLRMIQFDTSVCHPHRCVLIIMEILGFGKGKYQSDVGGGGSEQRNWLLSPNQSESLISRSWMLLNDASLDGKGVALQYPVILLSCAAISLADEGTINDSSNCNNGAAEVLILPEFWWRELHLTDENFIIAKNALQKRSGR</sequence>
<evidence type="ECO:0000259" key="3">
    <source>
        <dbReference type="SMART" id="SM00385"/>
    </source>
</evidence>
<gene>
    <name evidence="4" type="ORF">ACHAWU_004704</name>
</gene>
<evidence type="ECO:0000313" key="5">
    <source>
        <dbReference type="Proteomes" id="UP001530293"/>
    </source>
</evidence>
<dbReference type="InterPro" id="IPR013763">
    <property type="entry name" value="Cyclin-like_dom"/>
</dbReference>
<protein>
    <recommendedName>
        <fullName evidence="3">Cyclin-like domain-containing protein</fullName>
    </recommendedName>
</protein>